<feature type="domain" description="FMN hydroxy acid dehydrogenase" evidence="6">
    <location>
        <begin position="1"/>
        <end position="383"/>
    </location>
</feature>
<evidence type="ECO:0000256" key="2">
    <source>
        <dbReference type="ARBA" id="ARBA00022630"/>
    </source>
</evidence>
<dbReference type="Gene3D" id="3.20.20.70">
    <property type="entry name" value="Aldolase class I"/>
    <property type="match status" value="1"/>
</dbReference>
<evidence type="ECO:0000256" key="5">
    <source>
        <dbReference type="ARBA" id="ARBA00024042"/>
    </source>
</evidence>
<evidence type="ECO:0000313" key="7">
    <source>
        <dbReference type="EMBL" id="MBS3181537.1"/>
    </source>
</evidence>
<dbReference type="PANTHER" id="PTHR10578">
    <property type="entry name" value="S -2-HYDROXY-ACID OXIDASE-RELATED"/>
    <property type="match status" value="1"/>
</dbReference>
<dbReference type="PROSITE" id="PS00557">
    <property type="entry name" value="FMN_HYDROXY_ACID_DH_1"/>
    <property type="match status" value="1"/>
</dbReference>
<dbReference type="RefSeq" id="WP_211648605.1">
    <property type="nucleotide sequence ID" value="NZ_JAFEVO010000001.1"/>
</dbReference>
<name>A0ABS5M2W6_9MICO</name>
<organism evidence="7 8">
    <name type="scientific">Leucobacter manosquensis</name>
    <dbReference type="NCBI Taxonomy" id="2810611"/>
    <lineage>
        <taxon>Bacteria</taxon>
        <taxon>Bacillati</taxon>
        <taxon>Actinomycetota</taxon>
        <taxon>Actinomycetes</taxon>
        <taxon>Micrococcales</taxon>
        <taxon>Microbacteriaceae</taxon>
        <taxon>Leucobacter</taxon>
    </lineage>
</organism>
<dbReference type="InterPro" id="IPR000262">
    <property type="entry name" value="FMN-dep_DH"/>
</dbReference>
<evidence type="ECO:0000259" key="6">
    <source>
        <dbReference type="PROSITE" id="PS51349"/>
    </source>
</evidence>
<dbReference type="InterPro" id="IPR008259">
    <property type="entry name" value="FMN_hydac_DH_AS"/>
</dbReference>
<evidence type="ECO:0000256" key="4">
    <source>
        <dbReference type="ARBA" id="ARBA00023002"/>
    </source>
</evidence>
<dbReference type="EMBL" id="JAFEVO010000001">
    <property type="protein sequence ID" value="MBS3181537.1"/>
    <property type="molecule type" value="Genomic_DNA"/>
</dbReference>
<dbReference type="InterPro" id="IPR037396">
    <property type="entry name" value="FMN_HAD"/>
</dbReference>
<evidence type="ECO:0000256" key="3">
    <source>
        <dbReference type="ARBA" id="ARBA00022643"/>
    </source>
</evidence>
<sequence length="392" mass="42422">MNLDKMMSVEQMQRGAVRRLPKMVSDFLDGGALDETTLRRNREAYEAVSLRQRVLVNLERIDPMTTVLGHGYDVPMIVSPMGLLTVCHPDADVAIAAAARAAGSLMVHSPWSGVSIEETFEAAGGRMWEQIAFWRQPGETDQHLSRARNLGVDTIVVAGDVAVSSKRERDLRHGTSMPPKPPVRDVLDVALHPRWVTRWLTGRKMTWGTYAISGRPIKMSEMERWMESNGGNTRATWDDVAELRRRWDGRLLVKGIMTPEDAELALHHGADGVFVSNHGGRQFDGQPGTLDVLPAIAEAVNGRGAVIVDGGVRRGSDIVTAIAAGADLVAGGRPFAYGLAAGGRAGVERVFEILLDELRTAMGSVGSTQISDLGAHVMNGGSHPPGRPAVHQ</sequence>
<evidence type="ECO:0000313" key="8">
    <source>
        <dbReference type="Proteomes" id="UP000811492"/>
    </source>
</evidence>
<dbReference type="InterPro" id="IPR013785">
    <property type="entry name" value="Aldolase_TIM"/>
</dbReference>
<comment type="caution">
    <text evidence="7">The sequence shown here is derived from an EMBL/GenBank/DDBJ whole genome shotgun (WGS) entry which is preliminary data.</text>
</comment>
<keyword evidence="8" id="KW-1185">Reference proteome</keyword>
<reference evidence="7 8" key="1">
    <citation type="submission" date="2021-02" db="EMBL/GenBank/DDBJ databases">
        <title>Draft genome and description of Leucobacter sp nov strain Marseille-Q4368.</title>
        <authorList>
            <person name="Boxberger M."/>
            <person name="La Scola B."/>
        </authorList>
    </citation>
    <scope>NUCLEOTIDE SEQUENCE [LARGE SCALE GENOMIC DNA]</scope>
    <source>
        <strain evidence="7 8">Marseille-Q4368</strain>
    </source>
</reference>
<dbReference type="PANTHER" id="PTHR10578:SF107">
    <property type="entry name" value="2-HYDROXYACID OXIDASE 1"/>
    <property type="match status" value="1"/>
</dbReference>
<dbReference type="SUPFAM" id="SSF51395">
    <property type="entry name" value="FMN-linked oxidoreductases"/>
    <property type="match status" value="1"/>
</dbReference>
<gene>
    <name evidence="7" type="ORF">JSQ98_04930</name>
</gene>
<proteinExistence type="inferred from homology"/>
<keyword evidence="2" id="KW-0285">Flavoprotein</keyword>
<comment type="cofactor">
    <cofactor evidence="1">
        <name>FMN</name>
        <dbReference type="ChEBI" id="CHEBI:58210"/>
    </cofactor>
</comment>
<dbReference type="Pfam" id="PF01070">
    <property type="entry name" value="FMN_dh"/>
    <property type="match status" value="1"/>
</dbReference>
<dbReference type="PIRSF" id="PIRSF000138">
    <property type="entry name" value="Al-hdrx_acd_dh"/>
    <property type="match status" value="1"/>
</dbReference>
<dbReference type="PROSITE" id="PS51349">
    <property type="entry name" value="FMN_HYDROXY_ACID_DH_2"/>
    <property type="match status" value="1"/>
</dbReference>
<keyword evidence="4" id="KW-0560">Oxidoreductase</keyword>
<dbReference type="CDD" id="cd02809">
    <property type="entry name" value="alpha_hydroxyacid_oxid_FMN"/>
    <property type="match status" value="1"/>
</dbReference>
<evidence type="ECO:0000256" key="1">
    <source>
        <dbReference type="ARBA" id="ARBA00001917"/>
    </source>
</evidence>
<comment type="similarity">
    <text evidence="5">Belongs to the FMN-dependent alpha-hydroxy acid dehydrogenase family.</text>
</comment>
<keyword evidence="3" id="KW-0288">FMN</keyword>
<dbReference type="Proteomes" id="UP000811492">
    <property type="component" value="Unassembled WGS sequence"/>
</dbReference>
<dbReference type="InterPro" id="IPR012133">
    <property type="entry name" value="Alpha-hydoxy_acid_DH_FMN"/>
</dbReference>
<accession>A0ABS5M2W6</accession>
<protein>
    <submittedName>
        <fullName evidence="7">Alpha-hydroxy-acid oxidizing protein</fullName>
    </submittedName>
</protein>